<evidence type="ECO:0000256" key="2">
    <source>
        <dbReference type="ARBA" id="ARBA00022679"/>
    </source>
</evidence>
<dbReference type="SUPFAM" id="SSF53448">
    <property type="entry name" value="Nucleotide-diphospho-sugar transferases"/>
    <property type="match status" value="2"/>
</dbReference>
<gene>
    <name evidence="4" type="ORF">HLX92_00830</name>
</gene>
<dbReference type="InterPro" id="IPR001173">
    <property type="entry name" value="Glyco_trans_2-like"/>
</dbReference>
<protein>
    <submittedName>
        <fullName evidence="4">Glycosyltransferase family 2 protein</fullName>
    </submittedName>
</protein>
<dbReference type="CDD" id="cd00761">
    <property type="entry name" value="Glyco_tranf_GTA_type"/>
    <property type="match status" value="2"/>
</dbReference>
<dbReference type="InterPro" id="IPR029044">
    <property type="entry name" value="Nucleotide-diphossugar_trans"/>
</dbReference>
<dbReference type="PANTHER" id="PTHR22916:SF51">
    <property type="entry name" value="GLYCOSYLTRANSFERASE EPSH-RELATED"/>
    <property type="match status" value="1"/>
</dbReference>
<dbReference type="Proteomes" id="UP000523197">
    <property type="component" value="Unassembled WGS sequence"/>
</dbReference>
<keyword evidence="1" id="KW-0328">Glycosyltransferase</keyword>
<evidence type="ECO:0000256" key="1">
    <source>
        <dbReference type="ARBA" id="ARBA00022676"/>
    </source>
</evidence>
<keyword evidence="2" id="KW-0808">Transferase</keyword>
<dbReference type="Gene3D" id="3.90.550.10">
    <property type="entry name" value="Spore Coat Polysaccharide Biosynthesis Protein SpsA, Chain A"/>
    <property type="match status" value="2"/>
</dbReference>
<dbReference type="AlphaFoldDB" id="A0A8T3L4W4"/>
<comment type="caution">
    <text evidence="4">The sequence shown here is derived from an EMBL/GenBank/DDBJ whole genome shotgun (WGS) entry which is preliminary data.</text>
</comment>
<feature type="domain" description="Glycosyltransferase 2-like" evidence="3">
    <location>
        <begin position="63"/>
        <end position="195"/>
    </location>
</feature>
<dbReference type="RefSeq" id="WP_112035291.1">
    <property type="nucleotide sequence ID" value="NZ_CP065203.1"/>
</dbReference>
<name>A0A8T3L4W4_ECOLX</name>
<organism evidence="4 5">
    <name type="scientific">Escherichia coli</name>
    <dbReference type="NCBI Taxonomy" id="562"/>
    <lineage>
        <taxon>Bacteria</taxon>
        <taxon>Pseudomonadati</taxon>
        <taxon>Pseudomonadota</taxon>
        <taxon>Gammaproteobacteria</taxon>
        <taxon>Enterobacterales</taxon>
        <taxon>Enterobacteriaceae</taxon>
        <taxon>Escherichia</taxon>
    </lineage>
</organism>
<dbReference type="EMBL" id="JABFNF010000001">
    <property type="protein sequence ID" value="MBA1884705.1"/>
    <property type="molecule type" value="Genomic_DNA"/>
</dbReference>
<evidence type="ECO:0000259" key="3">
    <source>
        <dbReference type="Pfam" id="PF00535"/>
    </source>
</evidence>
<accession>A0A8T3L4W4</accession>
<feature type="domain" description="Glycosyltransferase 2-like" evidence="3">
    <location>
        <begin position="380"/>
        <end position="545"/>
    </location>
</feature>
<sequence>MSLKLGNAYFRDGQYKLAIQEYKKISKDSPLYPYAILNIERIESLGFDCKEQESEINGAPLLSIIMPVFNVGPYLDASILSVLSQTLVDFELIIINDASTDDGKRIIEMYENIDSRIKFIDLRFNTLGGAGIPSNIGINAAKGKYIGFVDSDDWVSKDAFEKLVTTAEKFNAELVIGDFNTFDQETRLVSPAYDKERWKGIPVETIISGVTTPQLFRLSPVPWRKLYLTKFIKSNGIEYPEGDYFYEDNPLHWFVLSSAERVVMVDHIISYHRMAREGQTMSSALYKLAALASHLNTISNFLLKKTVKHQVLFDEFYDFCYRTDWITTRQPDLITKNIIRSRLSDIYKKTKKIIKPDNVRDNFNNRFAEYANSYPDLDLTVVIPAYNCEDLIAESIESVLKISDIKFNIIIIDDGSNDNTQTICQDYAGKYTNVVYYHQANKGAGRARNSVIPLCTGKYTYFLDADDVINAKSLEHAVKKAILEDADLLLMKYKIEYYDEKKTRGMFNADDRLWQSFEKEKHKIRNYASALINYPWNRIIKTDLLHDENIFFGPTVVHNDIPYHWHSIVAAQKISYINDDVCIHRKFATRSQITNISDSRRLMVFEALRYTQERIMHYPAFSEIKQQWIKFSVELIDWAKERIPSDMHEQFNEYKEEFINSLPN</sequence>
<dbReference type="Pfam" id="PF00535">
    <property type="entry name" value="Glycos_transf_2"/>
    <property type="match status" value="2"/>
</dbReference>
<evidence type="ECO:0000313" key="4">
    <source>
        <dbReference type="EMBL" id="MBA1884705.1"/>
    </source>
</evidence>
<reference evidence="4 5" key="1">
    <citation type="submission" date="2020-05" db="EMBL/GenBank/DDBJ databases">
        <title>Epidemiological investigations into extended-spectrum beta-lactam resistant Escherichia coli ST457 carried by Australian Silver gulls identified clonal lineages that cause ExPEC disease.</title>
        <authorList>
            <person name="Nesporova K."/>
            <person name="Wyrsch E.R."/>
            <person name="Valcek A."/>
            <person name="Bitar I."/>
            <person name="Chaw K."/>
            <person name="Harris P."/>
            <person name="Hrabak J."/>
            <person name="Djordjevic S.P."/>
            <person name="Dolejska M."/>
        </authorList>
    </citation>
    <scope>NUCLEOTIDE SEQUENCE [LARGE SCALE GENOMIC DNA]</scope>
    <source>
        <strain evidence="4 5">CE1966</strain>
    </source>
</reference>
<evidence type="ECO:0000313" key="5">
    <source>
        <dbReference type="Proteomes" id="UP000523197"/>
    </source>
</evidence>
<dbReference type="GO" id="GO:0016758">
    <property type="term" value="F:hexosyltransferase activity"/>
    <property type="evidence" value="ECO:0007669"/>
    <property type="project" value="UniProtKB-ARBA"/>
</dbReference>
<proteinExistence type="predicted"/>
<dbReference type="PANTHER" id="PTHR22916">
    <property type="entry name" value="GLYCOSYLTRANSFERASE"/>
    <property type="match status" value="1"/>
</dbReference>